<dbReference type="InterPro" id="IPR036881">
    <property type="entry name" value="Glyco_hydro_3_C_sf"/>
</dbReference>
<evidence type="ECO:0000256" key="4">
    <source>
        <dbReference type="ARBA" id="ARBA00022729"/>
    </source>
</evidence>
<dbReference type="PANTHER" id="PTHR30620">
    <property type="entry name" value="PERIPLASMIC BETA-GLUCOSIDASE-RELATED"/>
    <property type="match status" value="1"/>
</dbReference>
<keyword evidence="9" id="KW-1185">Reference proteome</keyword>
<proteinExistence type="inferred from homology"/>
<dbReference type="EC" id="3.2.1.21" evidence="3"/>
<keyword evidence="6" id="KW-0326">Glycosidase</keyword>
<evidence type="ECO:0000256" key="3">
    <source>
        <dbReference type="ARBA" id="ARBA00012744"/>
    </source>
</evidence>
<dbReference type="STRING" id="49390.A0A068V4C0"/>
<sequence length="204" mass="22696">MVLASNSKLLIRIQHIIVVESENREYVVMYFLILNYQCSCGLTGTTILAAVENTVDQHTEVVHSEYPETQFLKSNKFSFAIVVVGELPYCESFGDDKKKELQMNSFQICGLWKKSTITISGRPLVIEPYLPKIDALVAAWLPGTEGQGVADVLLGDYGFTGRLAGTWFKTVDQLPMNVGDAHYDPPFQFGYGLTTLSAELRSSE</sequence>
<evidence type="ECO:0000256" key="1">
    <source>
        <dbReference type="ARBA" id="ARBA00000448"/>
    </source>
</evidence>
<protein>
    <recommendedName>
        <fullName evidence="3">beta-glucosidase</fullName>
        <ecNumber evidence="3">3.2.1.21</ecNumber>
    </recommendedName>
</protein>
<dbReference type="AlphaFoldDB" id="A0A068V4C0"/>
<evidence type="ECO:0000313" key="9">
    <source>
        <dbReference type="Proteomes" id="UP000295252"/>
    </source>
</evidence>
<comment type="catalytic activity">
    <reaction evidence="1">
        <text>Hydrolysis of terminal, non-reducing beta-D-glucosyl residues with release of beta-D-glucose.</text>
        <dbReference type="EC" id="3.2.1.21"/>
    </reaction>
</comment>
<name>A0A068V4C0_COFCA</name>
<dbReference type="InParanoid" id="A0A068V4C0"/>
<dbReference type="OrthoDB" id="1423779at2759"/>
<organism evidence="8 9">
    <name type="scientific">Coffea canephora</name>
    <name type="common">Robusta coffee</name>
    <dbReference type="NCBI Taxonomy" id="49390"/>
    <lineage>
        <taxon>Eukaryota</taxon>
        <taxon>Viridiplantae</taxon>
        <taxon>Streptophyta</taxon>
        <taxon>Embryophyta</taxon>
        <taxon>Tracheophyta</taxon>
        <taxon>Spermatophyta</taxon>
        <taxon>Magnoliopsida</taxon>
        <taxon>eudicotyledons</taxon>
        <taxon>Gunneridae</taxon>
        <taxon>Pentapetalae</taxon>
        <taxon>asterids</taxon>
        <taxon>lamiids</taxon>
        <taxon>Gentianales</taxon>
        <taxon>Rubiaceae</taxon>
        <taxon>Ixoroideae</taxon>
        <taxon>Gardenieae complex</taxon>
        <taxon>Bertiereae - Coffeeae clade</taxon>
        <taxon>Coffeeae</taxon>
        <taxon>Coffea</taxon>
    </lineage>
</organism>
<dbReference type="GO" id="GO:0008422">
    <property type="term" value="F:beta-glucosidase activity"/>
    <property type="evidence" value="ECO:0007669"/>
    <property type="project" value="UniProtKB-EC"/>
</dbReference>
<feature type="domain" description="Glycoside hydrolase family 3 C-terminal" evidence="7">
    <location>
        <begin position="66"/>
        <end position="194"/>
    </location>
</feature>
<dbReference type="GO" id="GO:0009251">
    <property type="term" value="P:glucan catabolic process"/>
    <property type="evidence" value="ECO:0007669"/>
    <property type="project" value="TreeGrafter"/>
</dbReference>
<dbReference type="SUPFAM" id="SSF52279">
    <property type="entry name" value="Beta-D-glucan exohydrolase, C-terminal domain"/>
    <property type="match status" value="1"/>
</dbReference>
<dbReference type="Pfam" id="PF01915">
    <property type="entry name" value="Glyco_hydro_3_C"/>
    <property type="match status" value="1"/>
</dbReference>
<evidence type="ECO:0000256" key="2">
    <source>
        <dbReference type="ARBA" id="ARBA00005336"/>
    </source>
</evidence>
<keyword evidence="5" id="KW-0378">Hydrolase</keyword>
<evidence type="ECO:0000256" key="5">
    <source>
        <dbReference type="ARBA" id="ARBA00022801"/>
    </source>
</evidence>
<evidence type="ECO:0000256" key="6">
    <source>
        <dbReference type="ARBA" id="ARBA00023295"/>
    </source>
</evidence>
<evidence type="ECO:0000313" key="8">
    <source>
        <dbReference type="EMBL" id="CDP15625.1"/>
    </source>
</evidence>
<evidence type="ECO:0000259" key="7">
    <source>
        <dbReference type="Pfam" id="PF01915"/>
    </source>
</evidence>
<dbReference type="Gramene" id="CDP15625">
    <property type="protein sequence ID" value="CDP15625"/>
    <property type="gene ID" value="GSCOC_T00015545001"/>
</dbReference>
<dbReference type="InterPro" id="IPR051915">
    <property type="entry name" value="Cellulose_Degrad_GH3"/>
</dbReference>
<dbReference type="Gene3D" id="3.40.50.1700">
    <property type="entry name" value="Glycoside hydrolase family 3 C-terminal domain"/>
    <property type="match status" value="1"/>
</dbReference>
<keyword evidence="4" id="KW-0732">Signal</keyword>
<reference evidence="9" key="1">
    <citation type="journal article" date="2014" name="Science">
        <title>The coffee genome provides insight into the convergent evolution of caffeine biosynthesis.</title>
        <authorList>
            <person name="Denoeud F."/>
            <person name="Carretero-Paulet L."/>
            <person name="Dereeper A."/>
            <person name="Droc G."/>
            <person name="Guyot R."/>
            <person name="Pietrella M."/>
            <person name="Zheng C."/>
            <person name="Alberti A."/>
            <person name="Anthony F."/>
            <person name="Aprea G."/>
            <person name="Aury J.M."/>
            <person name="Bento P."/>
            <person name="Bernard M."/>
            <person name="Bocs S."/>
            <person name="Campa C."/>
            <person name="Cenci A."/>
            <person name="Combes M.C."/>
            <person name="Crouzillat D."/>
            <person name="Da Silva C."/>
            <person name="Daddiego L."/>
            <person name="De Bellis F."/>
            <person name="Dussert S."/>
            <person name="Garsmeur O."/>
            <person name="Gayraud T."/>
            <person name="Guignon V."/>
            <person name="Jahn K."/>
            <person name="Jamilloux V."/>
            <person name="Joet T."/>
            <person name="Labadie K."/>
            <person name="Lan T."/>
            <person name="Leclercq J."/>
            <person name="Lepelley M."/>
            <person name="Leroy T."/>
            <person name="Li L.T."/>
            <person name="Librado P."/>
            <person name="Lopez L."/>
            <person name="Munoz A."/>
            <person name="Noel B."/>
            <person name="Pallavicini A."/>
            <person name="Perrotta G."/>
            <person name="Poncet V."/>
            <person name="Pot D."/>
            <person name="Priyono X."/>
            <person name="Rigoreau M."/>
            <person name="Rouard M."/>
            <person name="Rozas J."/>
            <person name="Tranchant-Dubreuil C."/>
            <person name="VanBuren R."/>
            <person name="Zhang Q."/>
            <person name="Andrade A.C."/>
            <person name="Argout X."/>
            <person name="Bertrand B."/>
            <person name="de Kochko A."/>
            <person name="Graziosi G."/>
            <person name="Henry R.J."/>
            <person name="Jayarama X."/>
            <person name="Ming R."/>
            <person name="Nagai C."/>
            <person name="Rounsley S."/>
            <person name="Sankoff D."/>
            <person name="Giuliano G."/>
            <person name="Albert V.A."/>
            <person name="Wincker P."/>
            <person name="Lashermes P."/>
        </authorList>
    </citation>
    <scope>NUCLEOTIDE SEQUENCE [LARGE SCALE GENOMIC DNA]</scope>
    <source>
        <strain evidence="9">cv. DH200-94</strain>
    </source>
</reference>
<comment type="similarity">
    <text evidence="2">Belongs to the glycosyl hydrolase 3 family.</text>
</comment>
<gene>
    <name evidence="8" type="ORF">GSCOC_T00015545001</name>
</gene>
<dbReference type="PANTHER" id="PTHR30620:SF16">
    <property type="entry name" value="LYSOSOMAL BETA GLUCOSIDASE"/>
    <property type="match status" value="1"/>
</dbReference>
<dbReference type="Proteomes" id="UP000295252">
    <property type="component" value="Chromosome I"/>
</dbReference>
<accession>A0A068V4C0</accession>
<dbReference type="PhylomeDB" id="A0A068V4C0"/>
<dbReference type="EMBL" id="HG739185">
    <property type="protein sequence ID" value="CDP15625.1"/>
    <property type="molecule type" value="Genomic_DNA"/>
</dbReference>
<dbReference type="InterPro" id="IPR002772">
    <property type="entry name" value="Glyco_hydro_3_C"/>
</dbReference>